<name>A0AAV2J8K1_KNICA</name>
<accession>A0AAV2J8K1</accession>
<reference evidence="2 3" key="1">
    <citation type="submission" date="2024-04" db="EMBL/GenBank/DDBJ databases">
        <authorList>
            <person name="Waldvogel A.-M."/>
            <person name="Schoenle A."/>
        </authorList>
    </citation>
    <scope>NUCLEOTIDE SEQUENCE [LARGE SCALE GENOMIC DNA]</scope>
</reference>
<dbReference type="Proteomes" id="UP001497482">
    <property type="component" value="Chromosome 10"/>
</dbReference>
<dbReference type="GO" id="GO:0016460">
    <property type="term" value="C:myosin II complex"/>
    <property type="evidence" value="ECO:0007669"/>
    <property type="project" value="TreeGrafter"/>
</dbReference>
<gene>
    <name evidence="2" type="ORF">KC01_LOCUS3573</name>
</gene>
<keyword evidence="1" id="KW-0175">Coiled coil</keyword>
<dbReference type="Gene3D" id="1.10.287.1490">
    <property type="match status" value="1"/>
</dbReference>
<dbReference type="GO" id="GO:0032982">
    <property type="term" value="C:myosin filament"/>
    <property type="evidence" value="ECO:0007669"/>
    <property type="project" value="TreeGrafter"/>
</dbReference>
<feature type="coiled-coil region" evidence="1">
    <location>
        <begin position="31"/>
        <end position="155"/>
    </location>
</feature>
<organism evidence="2 3">
    <name type="scientific">Knipowitschia caucasica</name>
    <name type="common">Caucasian dwarf goby</name>
    <name type="synonym">Pomatoschistus caucasicus</name>
    <dbReference type="NCBI Taxonomy" id="637954"/>
    <lineage>
        <taxon>Eukaryota</taxon>
        <taxon>Metazoa</taxon>
        <taxon>Chordata</taxon>
        <taxon>Craniata</taxon>
        <taxon>Vertebrata</taxon>
        <taxon>Euteleostomi</taxon>
        <taxon>Actinopterygii</taxon>
        <taxon>Neopterygii</taxon>
        <taxon>Teleostei</taxon>
        <taxon>Neoteleostei</taxon>
        <taxon>Acanthomorphata</taxon>
        <taxon>Gobiaria</taxon>
        <taxon>Gobiiformes</taxon>
        <taxon>Gobioidei</taxon>
        <taxon>Gobiidae</taxon>
        <taxon>Gobiinae</taxon>
        <taxon>Knipowitschia</taxon>
    </lineage>
</organism>
<dbReference type="PANTHER" id="PTHR45615:SF13">
    <property type="entry name" value="UNCONVENTIONAL MYOSIN-XVIIIA"/>
    <property type="match status" value="1"/>
</dbReference>
<dbReference type="EMBL" id="OZ035832">
    <property type="protein sequence ID" value="CAL1571459.1"/>
    <property type="molecule type" value="Genomic_DNA"/>
</dbReference>
<dbReference type="PANTHER" id="PTHR45615">
    <property type="entry name" value="MYOSIN HEAVY CHAIN, NON-MUSCLE"/>
    <property type="match status" value="1"/>
</dbReference>
<dbReference type="AlphaFoldDB" id="A0AAV2J8K1"/>
<evidence type="ECO:0000313" key="3">
    <source>
        <dbReference type="Proteomes" id="UP001497482"/>
    </source>
</evidence>
<protein>
    <submittedName>
        <fullName evidence="2">Uncharacterized protein</fullName>
    </submittedName>
</protein>
<proteinExistence type="predicted"/>
<sequence length="170" mass="19661">MLRVCPAPSGLSRFSLQLKIRAQRSHLLHCFGSHSSAVVELEEQLSRLQREKNDIQSRMEEDQEDLNELMKKHKAAVAQSAQNLNQISDLQAQLEDALKEKQEVQEKMQALQSQLDFQEASMVEKSLVSRQEAKIRELETKLEFERTQVKRLEFALVFIKGREERGVSLE</sequence>
<evidence type="ECO:0000313" key="2">
    <source>
        <dbReference type="EMBL" id="CAL1571459.1"/>
    </source>
</evidence>
<evidence type="ECO:0000256" key="1">
    <source>
        <dbReference type="SAM" id="Coils"/>
    </source>
</evidence>
<dbReference type="GO" id="GO:0051015">
    <property type="term" value="F:actin filament binding"/>
    <property type="evidence" value="ECO:0007669"/>
    <property type="project" value="TreeGrafter"/>
</dbReference>
<dbReference type="GO" id="GO:0005737">
    <property type="term" value="C:cytoplasm"/>
    <property type="evidence" value="ECO:0007669"/>
    <property type="project" value="TreeGrafter"/>
</dbReference>
<dbReference type="GO" id="GO:0031032">
    <property type="term" value="P:actomyosin structure organization"/>
    <property type="evidence" value="ECO:0007669"/>
    <property type="project" value="TreeGrafter"/>
</dbReference>
<keyword evidence="3" id="KW-1185">Reference proteome</keyword>